<feature type="compositionally biased region" description="Basic and acidic residues" evidence="4">
    <location>
        <begin position="261"/>
        <end position="270"/>
    </location>
</feature>
<keyword evidence="2 3" id="KW-0175">Coiled coil</keyword>
<evidence type="ECO:0000256" key="2">
    <source>
        <dbReference type="ARBA" id="ARBA00023054"/>
    </source>
</evidence>
<feature type="compositionally biased region" description="Basic and acidic residues" evidence="4">
    <location>
        <begin position="502"/>
        <end position="511"/>
    </location>
</feature>
<feature type="compositionally biased region" description="Polar residues" evidence="4">
    <location>
        <begin position="236"/>
        <end position="246"/>
    </location>
</feature>
<reference evidence="6 7" key="2">
    <citation type="submission" date="2018-10" db="EMBL/GenBank/DDBJ databases">
        <authorList>
            <consortium name="Pathogen Informatics"/>
        </authorList>
    </citation>
    <scope>NUCLEOTIDE SEQUENCE [LARGE SCALE GENOMIC DNA]</scope>
</reference>
<evidence type="ECO:0000313" key="8">
    <source>
        <dbReference type="WBParaSite" id="EVEC_0000033101-mRNA-1"/>
    </source>
</evidence>
<organism evidence="8">
    <name type="scientific">Enterobius vermicularis</name>
    <name type="common">Human pinworm</name>
    <dbReference type="NCBI Taxonomy" id="51028"/>
    <lineage>
        <taxon>Eukaryota</taxon>
        <taxon>Metazoa</taxon>
        <taxon>Ecdysozoa</taxon>
        <taxon>Nematoda</taxon>
        <taxon>Chromadorea</taxon>
        <taxon>Rhabditida</taxon>
        <taxon>Spirurina</taxon>
        <taxon>Oxyuridomorpha</taxon>
        <taxon>Oxyuroidea</taxon>
        <taxon>Oxyuridae</taxon>
        <taxon>Enterobius</taxon>
    </lineage>
</organism>
<evidence type="ECO:0000256" key="1">
    <source>
        <dbReference type="ARBA" id="ARBA00006461"/>
    </source>
</evidence>
<feature type="compositionally biased region" description="Acidic residues" evidence="4">
    <location>
        <begin position="512"/>
        <end position="530"/>
    </location>
</feature>
<keyword evidence="7" id="KW-1185">Reference proteome</keyword>
<feature type="domain" description="SPT2 homolog N-terminal" evidence="5">
    <location>
        <begin position="53"/>
        <end position="125"/>
    </location>
</feature>
<comment type="similarity">
    <text evidence="1">Belongs to the SPT2 family.</text>
</comment>
<proteinExistence type="inferred from homology"/>
<feature type="compositionally biased region" description="Basic and acidic residues" evidence="4">
    <location>
        <begin position="442"/>
        <end position="472"/>
    </location>
</feature>
<feature type="region of interest" description="Disordered" evidence="4">
    <location>
        <begin position="181"/>
        <end position="487"/>
    </location>
</feature>
<dbReference type="Pfam" id="PF22878">
    <property type="entry name" value="SPT2_N"/>
    <property type="match status" value="1"/>
</dbReference>
<dbReference type="EMBL" id="UXUI01000183">
    <property type="protein sequence ID" value="VDD85094.1"/>
    <property type="molecule type" value="Genomic_DNA"/>
</dbReference>
<dbReference type="Pfam" id="PF08243">
    <property type="entry name" value="SPT2"/>
    <property type="match status" value="1"/>
</dbReference>
<feature type="compositionally biased region" description="Low complexity" evidence="4">
    <location>
        <begin position="392"/>
        <end position="408"/>
    </location>
</feature>
<dbReference type="OrthoDB" id="5871802at2759"/>
<feature type="compositionally biased region" description="Basic and acidic residues" evidence="4">
    <location>
        <begin position="323"/>
        <end position="332"/>
    </location>
</feature>
<feature type="compositionally biased region" description="Basic and acidic residues" evidence="4">
    <location>
        <begin position="181"/>
        <end position="194"/>
    </location>
</feature>
<feature type="coiled-coil region" evidence="3">
    <location>
        <begin position="85"/>
        <end position="112"/>
    </location>
</feature>
<dbReference type="WBParaSite" id="EVEC_0000033101-mRNA-1">
    <property type="protein sequence ID" value="EVEC_0000033101-mRNA-1"/>
    <property type="gene ID" value="EVEC_0000033101"/>
</dbReference>
<feature type="compositionally biased region" description="Basic and acidic residues" evidence="4">
    <location>
        <begin position="289"/>
        <end position="307"/>
    </location>
</feature>
<feature type="region of interest" description="Disordered" evidence="4">
    <location>
        <begin position="502"/>
        <end position="530"/>
    </location>
</feature>
<feature type="region of interest" description="Disordered" evidence="4">
    <location>
        <begin position="16"/>
        <end position="54"/>
    </location>
</feature>
<accession>A0A0N4UT22</accession>
<reference evidence="8" key="1">
    <citation type="submission" date="2017-02" db="UniProtKB">
        <authorList>
            <consortium name="WormBaseParasite"/>
        </authorList>
    </citation>
    <scope>IDENTIFICATION</scope>
</reference>
<dbReference type="InterPro" id="IPR013256">
    <property type="entry name" value="Chromatin_SPT2"/>
</dbReference>
<dbReference type="Proteomes" id="UP000274131">
    <property type="component" value="Unassembled WGS sequence"/>
</dbReference>
<evidence type="ECO:0000259" key="5">
    <source>
        <dbReference type="Pfam" id="PF22878"/>
    </source>
</evidence>
<evidence type="ECO:0000313" key="6">
    <source>
        <dbReference type="EMBL" id="VDD85094.1"/>
    </source>
</evidence>
<evidence type="ECO:0000256" key="3">
    <source>
        <dbReference type="SAM" id="Coils"/>
    </source>
</evidence>
<name>A0A0N4UT22_ENTVE</name>
<feature type="compositionally biased region" description="Basic and acidic residues" evidence="4">
    <location>
        <begin position="19"/>
        <end position="53"/>
    </location>
</feature>
<sequence>MADLFDEILKQASDNTRNASKELRKIDKTVEHQRRLKAEREAEERRLTKEAIKKNAPLPSKSKFCIPKLSDSKKTEASVDKAQIAAFLKKKEEEKRREILEKKQEKERLIKLRLQSYGGKANKKLAKQFGTTPIELQQKYGTDREHEEYLKKLQIREEEEADRLNTELRGSVMKALERKKVADKFAPSLEERKARGPYRVASNKQNSLRYFTKEDSPGPSSSFSSKNKAEERRGRTTTVAKKTVTSRPEKKKPAPTFDFVDLMKKAEAIQKGEPVSLSPPPQSASQKGSGEKPVEKTVRRNVDESSCRKSFNRQTNSISGDHYQAERNDKKNASLPTSKYGIGTVKKAFESPSPSSASIGKGRNEKSSTISTRDSFRKPLPFTSKRDGRQPSSSRSVSNTSQSNLSASPRRFLPGDLRYKSGMDQRCGPLGSRIGNPSLSSIRDRTVAKPDSRPPVKTPNDRKRQDELRKGYDPPLQKKSRVDEDADRARFRDYMRFKQMQQEEMRRHREEEEVEDEEYDSDMDSFIDDSELDELSRKDFEETLRMVNPRYNKKKWALNERMIDDRYMEAKYRDVAREEMRSAKIGLLEDLREAQRGASIAL</sequence>
<gene>
    <name evidence="6" type="ORF">EVEC_LOCUS237</name>
</gene>
<protein>
    <submittedName>
        <fullName evidence="8">Protein SPT2 homolog</fullName>
    </submittedName>
</protein>
<dbReference type="AlphaFoldDB" id="A0A0N4UT22"/>
<dbReference type="STRING" id="51028.A0A0N4UT22"/>
<dbReference type="InterPro" id="IPR054552">
    <property type="entry name" value="SPT2_N"/>
</dbReference>
<feature type="compositionally biased region" description="Polar residues" evidence="4">
    <location>
        <begin position="308"/>
        <end position="319"/>
    </location>
</feature>
<evidence type="ECO:0000313" key="7">
    <source>
        <dbReference type="Proteomes" id="UP000274131"/>
    </source>
</evidence>
<evidence type="ECO:0000256" key="4">
    <source>
        <dbReference type="SAM" id="MobiDB-lite"/>
    </source>
</evidence>